<keyword evidence="6" id="KW-0611">Plant defense</keyword>
<sequence length="1101" mass="124142">MASSSTTHHRKYDVFLSFRGEDTRKSFTDHLHQALCRKGIKTFIDDQLRRGEQISPALLKAIEESRFSIIIFSKNYASSSWCLDELLKILDCVKVMGHRALPVFYKVDPSHVRKQTESFAEAFAKHEQVYRENMEKVLKWREALTEAAGLSGWDSRDRHESKVIEEIVTKILNDLIDASSSNMEALVGMDSHIQDVVSLLCIESIDVRMVGLWGMPGIGNHNWFGPGSRIIITSRDKQVLNRQVDAIYEVRELKYDEARVPLALKVLGSFLYEKSVHEWKSELDKLKQFPNKKVQNVLKTSFDGLDDNEKDIFLDVAFFYKGQDKDFVREILDSCFFFDTGIRSLLDKSLITISKNKLCMHDLLQEMGWEVVRQESIKDLGKRSRLLVHDDVNHVLTTNMGTQAVEGIVLDLSASKELNLNVDAFAKMNRLRLLRFCNCEFFGSSEYLSRKELIARADAWRRKYHGDNGCKLHLFGNFKFLSNNLRSLHWHGYPLKTLPANFYPEKLVELNMCSSQLAQLWEGNKPFEKLKFIKLCHSQLLTNTPDFSGTPKLRRLILKGCTSLVKVHPSIGALKELIFLNLEGCKKLNSFPSSIHMESLQILILSGCSKLKNFPEVQGQMENLSELYLDGTAIRGLPSSIGHLNGLVLLDLTNCKQLANLPQSICELTSLQTLTLSGCIELKKLPDDLGSLQCLVELNANGTAIQEVPPCITLLSNLRVLSFAGCKGGDSMSWNLVFSFWSSPTKYLRLPSLLGLHSLESLNLSDCNLVEGALPSDLASLSSLKDLDLSRNSLIITVPASLSQLSQLKKLILEHCKSLQSLPELPSSIETLECNDCTSLETFSYPLSAYALRQSGGFTFKFSNCFRMVENEHSDVLEAIVLGIQLVASIPKSLHPNKVSHLYTYICIISNGYPCPVNHYDAIVPGNSIPEWFIHQSMGSSVTVELPPHWYNTNLMGLAACAVVDDREEYSGIIYFCVEDAGVYNTIHMHISMKADHMWFAYRSVGGLEVRSNGEFGKQSGTMTVSFRMYRMGEHLEVKKCGVRLVYEEDKKDGECSFSYPSPTTMGPLFAKSDFPLHLYSSCKLLPNFLQHAILLIAEIV</sequence>
<evidence type="ECO:0000256" key="2">
    <source>
        <dbReference type="ARBA" id="ARBA00004496"/>
    </source>
</evidence>
<comment type="subcellular location">
    <subcellularLocation>
        <location evidence="2">Cytoplasm</location>
    </subcellularLocation>
    <subcellularLocation>
        <location evidence="1">Nucleus</location>
    </subcellularLocation>
</comment>
<dbReference type="PRINTS" id="PR00364">
    <property type="entry name" value="DISEASERSIST"/>
</dbReference>
<dbReference type="GO" id="GO:0043068">
    <property type="term" value="P:positive regulation of programmed cell death"/>
    <property type="evidence" value="ECO:0007669"/>
    <property type="project" value="UniProtKB-ARBA"/>
</dbReference>
<dbReference type="EMBL" id="QGNW01002606">
    <property type="protein sequence ID" value="RVW15019.1"/>
    <property type="molecule type" value="Genomic_DNA"/>
</dbReference>
<dbReference type="InterPro" id="IPR035897">
    <property type="entry name" value="Toll_tir_struct_dom_sf"/>
</dbReference>
<organism evidence="11 12">
    <name type="scientific">Vitis vinifera</name>
    <name type="common">Grape</name>
    <dbReference type="NCBI Taxonomy" id="29760"/>
    <lineage>
        <taxon>Eukaryota</taxon>
        <taxon>Viridiplantae</taxon>
        <taxon>Streptophyta</taxon>
        <taxon>Embryophyta</taxon>
        <taxon>Tracheophyta</taxon>
        <taxon>Spermatophyta</taxon>
        <taxon>Magnoliopsida</taxon>
        <taxon>eudicotyledons</taxon>
        <taxon>Gunneridae</taxon>
        <taxon>Pentapetalae</taxon>
        <taxon>rosids</taxon>
        <taxon>Vitales</taxon>
        <taxon>Vitaceae</taxon>
        <taxon>Viteae</taxon>
        <taxon>Vitis</taxon>
    </lineage>
</organism>
<dbReference type="Pfam" id="PF23282">
    <property type="entry name" value="WHD_ROQ1"/>
    <property type="match status" value="1"/>
</dbReference>
<dbReference type="GO" id="GO:0007165">
    <property type="term" value="P:signal transduction"/>
    <property type="evidence" value="ECO:0007669"/>
    <property type="project" value="InterPro"/>
</dbReference>
<dbReference type="GO" id="GO:0005634">
    <property type="term" value="C:nucleus"/>
    <property type="evidence" value="ECO:0007669"/>
    <property type="project" value="UniProtKB-SubCell"/>
</dbReference>
<dbReference type="InterPro" id="IPR058192">
    <property type="entry name" value="WHD_ROQ1-like"/>
</dbReference>
<evidence type="ECO:0000256" key="8">
    <source>
        <dbReference type="ARBA" id="ARBA00023242"/>
    </source>
</evidence>
<dbReference type="AlphaFoldDB" id="A0A438BVM1"/>
<evidence type="ECO:0000313" key="11">
    <source>
        <dbReference type="EMBL" id="RVW15019.1"/>
    </source>
</evidence>
<dbReference type="Gene3D" id="3.80.10.10">
    <property type="entry name" value="Ribonuclease Inhibitor"/>
    <property type="match status" value="2"/>
</dbReference>
<dbReference type="PROSITE" id="PS50104">
    <property type="entry name" value="TIR"/>
    <property type="match status" value="1"/>
</dbReference>
<evidence type="ECO:0000256" key="4">
    <source>
        <dbReference type="ARBA" id="ARBA00022614"/>
    </source>
</evidence>
<dbReference type="Gene3D" id="3.40.50.10140">
    <property type="entry name" value="Toll/interleukin-1 receptor homology (TIR) domain"/>
    <property type="match status" value="1"/>
</dbReference>
<dbReference type="Proteomes" id="UP000288805">
    <property type="component" value="Unassembled WGS sequence"/>
</dbReference>
<dbReference type="SMART" id="SM00255">
    <property type="entry name" value="TIR"/>
    <property type="match status" value="1"/>
</dbReference>
<dbReference type="Pfam" id="PF07725">
    <property type="entry name" value="LRR_3"/>
    <property type="match status" value="1"/>
</dbReference>
<dbReference type="SUPFAM" id="SSF52200">
    <property type="entry name" value="Toll/Interleukin receptor TIR domain"/>
    <property type="match status" value="1"/>
</dbReference>
<dbReference type="SMART" id="SM00369">
    <property type="entry name" value="LRR_TYP"/>
    <property type="match status" value="4"/>
</dbReference>
<dbReference type="InterPro" id="IPR003591">
    <property type="entry name" value="Leu-rich_rpt_typical-subtyp"/>
</dbReference>
<dbReference type="InterPro" id="IPR058546">
    <property type="entry name" value="RPS4B/Roq1-like_LRR"/>
</dbReference>
<evidence type="ECO:0000259" key="10">
    <source>
        <dbReference type="PROSITE" id="PS50104"/>
    </source>
</evidence>
<dbReference type="Pfam" id="PF23286">
    <property type="entry name" value="LRR_13"/>
    <property type="match status" value="1"/>
</dbReference>
<protein>
    <submittedName>
        <fullName evidence="11">Disease resistance-like protein DSC1</fullName>
    </submittedName>
</protein>
<dbReference type="Pfam" id="PF01582">
    <property type="entry name" value="TIR"/>
    <property type="match status" value="1"/>
</dbReference>
<dbReference type="InterPro" id="IPR042197">
    <property type="entry name" value="Apaf_helical"/>
</dbReference>
<dbReference type="InterPro" id="IPR011713">
    <property type="entry name" value="Leu-rich_rpt_3"/>
</dbReference>
<dbReference type="InterPro" id="IPR044974">
    <property type="entry name" value="Disease_R_plants"/>
</dbReference>
<dbReference type="InterPro" id="IPR045344">
    <property type="entry name" value="C-JID"/>
</dbReference>
<dbReference type="FunFam" id="3.40.50.10140:FF:000007">
    <property type="entry name" value="Disease resistance protein (TIR-NBS-LRR class)"/>
    <property type="match status" value="1"/>
</dbReference>
<evidence type="ECO:0000256" key="9">
    <source>
        <dbReference type="ARBA" id="ARBA00061488"/>
    </source>
</evidence>
<gene>
    <name evidence="11" type="primary">DSC1_23</name>
    <name evidence="11" type="ORF">CK203_084828</name>
</gene>
<feature type="domain" description="TIR" evidence="10">
    <location>
        <begin position="10"/>
        <end position="175"/>
    </location>
</feature>
<dbReference type="GO" id="GO:0005737">
    <property type="term" value="C:cytoplasm"/>
    <property type="evidence" value="ECO:0007669"/>
    <property type="project" value="UniProtKB-SubCell"/>
</dbReference>
<evidence type="ECO:0000256" key="1">
    <source>
        <dbReference type="ARBA" id="ARBA00004123"/>
    </source>
</evidence>
<evidence type="ECO:0000313" key="12">
    <source>
        <dbReference type="Proteomes" id="UP000288805"/>
    </source>
</evidence>
<keyword evidence="7" id="KW-0520">NAD</keyword>
<name>A0A438BVM1_VITVI</name>
<evidence type="ECO:0000256" key="7">
    <source>
        <dbReference type="ARBA" id="ARBA00023027"/>
    </source>
</evidence>
<evidence type="ECO:0000256" key="6">
    <source>
        <dbReference type="ARBA" id="ARBA00022821"/>
    </source>
</evidence>
<evidence type="ECO:0000256" key="5">
    <source>
        <dbReference type="ARBA" id="ARBA00022737"/>
    </source>
</evidence>
<dbReference type="SUPFAM" id="SSF52540">
    <property type="entry name" value="P-loop containing nucleoside triphosphate hydrolases"/>
    <property type="match status" value="1"/>
</dbReference>
<dbReference type="GO" id="GO:0050832">
    <property type="term" value="P:defense response to fungus"/>
    <property type="evidence" value="ECO:0007669"/>
    <property type="project" value="UniProtKB-ARBA"/>
</dbReference>
<dbReference type="InterPro" id="IPR000157">
    <property type="entry name" value="TIR_dom"/>
</dbReference>
<dbReference type="PANTHER" id="PTHR11017:SF573">
    <property type="entry name" value="ADP-RIBOSYL CYCLASE_CYCLIC ADP-RIBOSE HYDROLASE"/>
    <property type="match status" value="1"/>
</dbReference>
<dbReference type="InterPro" id="IPR032675">
    <property type="entry name" value="LRR_dom_sf"/>
</dbReference>
<dbReference type="Gene3D" id="1.10.8.430">
    <property type="entry name" value="Helical domain of apoptotic protease-activating factors"/>
    <property type="match status" value="1"/>
</dbReference>
<dbReference type="SUPFAM" id="SSF52058">
    <property type="entry name" value="L domain-like"/>
    <property type="match status" value="2"/>
</dbReference>
<keyword evidence="8" id="KW-0539">Nucleus</keyword>
<keyword evidence="3" id="KW-0963">Cytoplasm</keyword>
<reference evidence="11 12" key="1">
    <citation type="journal article" date="2018" name="PLoS Genet.">
        <title>Population sequencing reveals clonal diversity and ancestral inbreeding in the grapevine cultivar Chardonnay.</title>
        <authorList>
            <person name="Roach M.J."/>
            <person name="Johnson D.L."/>
            <person name="Bohlmann J."/>
            <person name="van Vuuren H.J."/>
            <person name="Jones S.J."/>
            <person name="Pretorius I.S."/>
            <person name="Schmidt S.A."/>
            <person name="Borneman A.R."/>
        </authorList>
    </citation>
    <scope>NUCLEOTIDE SEQUENCE [LARGE SCALE GENOMIC DNA]</scope>
    <source>
        <strain evidence="12">cv. Chardonnay</strain>
        <tissue evidence="11">Leaf</tissue>
    </source>
</reference>
<dbReference type="PANTHER" id="PTHR11017">
    <property type="entry name" value="LEUCINE-RICH REPEAT-CONTAINING PROTEIN"/>
    <property type="match status" value="1"/>
</dbReference>
<comment type="similarity">
    <text evidence="9">Belongs to the disease resistance TIR-NB-LRR family.</text>
</comment>
<keyword evidence="4" id="KW-0433">Leucine-rich repeat</keyword>
<dbReference type="Pfam" id="PF20160">
    <property type="entry name" value="C-JID"/>
    <property type="match status" value="1"/>
</dbReference>
<dbReference type="InterPro" id="IPR027417">
    <property type="entry name" value="P-loop_NTPase"/>
</dbReference>
<proteinExistence type="inferred from homology"/>
<accession>A0A438BVM1</accession>
<evidence type="ECO:0000256" key="3">
    <source>
        <dbReference type="ARBA" id="ARBA00022490"/>
    </source>
</evidence>
<keyword evidence="5" id="KW-0677">Repeat</keyword>
<comment type="caution">
    <text evidence="11">The sequence shown here is derived from an EMBL/GenBank/DDBJ whole genome shotgun (WGS) entry which is preliminary data.</text>
</comment>